<name>A0ABV5WF22_9BACI</name>
<sequence length="43" mass="4563">MGNKKADPSKSKLNSAHVEGQGTTNTETGTIKADSSRHPKKQP</sequence>
<gene>
    <name evidence="2" type="ORF">ACFFMS_10940</name>
</gene>
<accession>A0ABV5WF22</accession>
<dbReference type="RefSeq" id="WP_129729577.1">
    <property type="nucleotide sequence ID" value="NZ_JBHMAF010000050.1"/>
</dbReference>
<proteinExistence type="predicted"/>
<keyword evidence="3" id="KW-1185">Reference proteome</keyword>
<feature type="compositionally biased region" description="Basic and acidic residues" evidence="1">
    <location>
        <begin position="1"/>
        <end position="10"/>
    </location>
</feature>
<evidence type="ECO:0000256" key="1">
    <source>
        <dbReference type="SAM" id="MobiDB-lite"/>
    </source>
</evidence>
<comment type="caution">
    <text evidence="2">The sequence shown here is derived from an EMBL/GenBank/DDBJ whole genome shotgun (WGS) entry which is preliminary data.</text>
</comment>
<organism evidence="2 3">
    <name type="scientific">Ectobacillus funiculus</name>
    <dbReference type="NCBI Taxonomy" id="137993"/>
    <lineage>
        <taxon>Bacteria</taxon>
        <taxon>Bacillati</taxon>
        <taxon>Bacillota</taxon>
        <taxon>Bacilli</taxon>
        <taxon>Bacillales</taxon>
        <taxon>Bacillaceae</taxon>
        <taxon>Ectobacillus</taxon>
    </lineage>
</organism>
<evidence type="ECO:0000313" key="3">
    <source>
        <dbReference type="Proteomes" id="UP001589609"/>
    </source>
</evidence>
<reference evidence="2 3" key="1">
    <citation type="submission" date="2024-09" db="EMBL/GenBank/DDBJ databases">
        <authorList>
            <person name="Sun Q."/>
            <person name="Mori K."/>
        </authorList>
    </citation>
    <scope>NUCLEOTIDE SEQUENCE [LARGE SCALE GENOMIC DNA]</scope>
    <source>
        <strain evidence="2 3">JCM 11201</strain>
    </source>
</reference>
<dbReference type="InterPro" id="IPR025625">
    <property type="entry name" value="YuzL"/>
</dbReference>
<evidence type="ECO:0000313" key="2">
    <source>
        <dbReference type="EMBL" id="MFB9758977.1"/>
    </source>
</evidence>
<dbReference type="Proteomes" id="UP001589609">
    <property type="component" value="Unassembled WGS sequence"/>
</dbReference>
<dbReference type="EMBL" id="JBHMAF010000050">
    <property type="protein sequence ID" value="MFB9758977.1"/>
    <property type="molecule type" value="Genomic_DNA"/>
</dbReference>
<dbReference type="Pfam" id="PF14115">
    <property type="entry name" value="YuzL"/>
    <property type="match status" value="1"/>
</dbReference>
<protein>
    <submittedName>
        <fullName evidence="2">YuzL family protein</fullName>
    </submittedName>
</protein>
<feature type="compositionally biased region" description="Low complexity" evidence="1">
    <location>
        <begin position="19"/>
        <end position="30"/>
    </location>
</feature>
<feature type="region of interest" description="Disordered" evidence="1">
    <location>
        <begin position="1"/>
        <end position="43"/>
    </location>
</feature>